<organism evidence="4 5">
    <name type="scientific">Actinomadura verrucosospora</name>
    <dbReference type="NCBI Taxonomy" id="46165"/>
    <lineage>
        <taxon>Bacteria</taxon>
        <taxon>Bacillati</taxon>
        <taxon>Actinomycetota</taxon>
        <taxon>Actinomycetes</taxon>
        <taxon>Streptosporangiales</taxon>
        <taxon>Thermomonosporaceae</taxon>
        <taxon>Actinomadura</taxon>
    </lineage>
</organism>
<dbReference type="InterPro" id="IPR001375">
    <property type="entry name" value="Peptidase_S9_cat"/>
</dbReference>
<evidence type="ECO:0000256" key="1">
    <source>
        <dbReference type="ARBA" id="ARBA00022801"/>
    </source>
</evidence>
<dbReference type="AlphaFoldDB" id="A0A7D3VQV8"/>
<evidence type="ECO:0000259" key="3">
    <source>
        <dbReference type="Pfam" id="PF00326"/>
    </source>
</evidence>
<dbReference type="PANTHER" id="PTHR42776">
    <property type="entry name" value="SERINE PEPTIDASE S9 FAMILY MEMBER"/>
    <property type="match status" value="1"/>
</dbReference>
<dbReference type="InterPro" id="IPR029058">
    <property type="entry name" value="AB_hydrolase_fold"/>
</dbReference>
<evidence type="ECO:0000313" key="5">
    <source>
        <dbReference type="Proteomes" id="UP000501240"/>
    </source>
</evidence>
<dbReference type="Pfam" id="PF07676">
    <property type="entry name" value="PD40"/>
    <property type="match status" value="2"/>
</dbReference>
<keyword evidence="1" id="KW-0378">Hydrolase</keyword>
<accession>A0A7D3VQV8</accession>
<dbReference type="Proteomes" id="UP000501240">
    <property type="component" value="Chromosome"/>
</dbReference>
<sequence>MPEYLDFVPEERFRRHLALSPDGTTIAYSSNVTGSFDLWTIPVAGVAGVAARRVAGLDERSVWQIAWTPDGDSLVFTADRNGDEQYRIYQVAAGGGDPEEVSPGPDCQRVLADDPFDADGRFLIYGANDRDRTVQDILIRDLTDGSERRIVPPAGVIFTPVRLSPSGRWLSATGARSNSDVAAYLIDFADPGADPVCVTAEHGHGLFAPGPWAPDSSAFYLCTNVWGEFTSIGRYSIDDAELRRLTTDDWDAELLEAAGETLVWSRNEDGRSTLQATKNGAPVLLPEIPQGVVDALSLTPHAEQIVLRIDSATRPSEIGVLDMAAGFRYLTDSRPPAMRAVQPVEPESINYPSANGRQVRAFLYRPHSPEPHPVLLSIHGGPEAQERPIYAYSGLYQHLLDQGIAIVAPNIAGSTGYGLTYQKLIYRDWGGVDLEDLDHTVRHIQATPGLDHDRIAVMGGSYGGFAALSCLSRLPYQWAAGVSFCGPTNLVTLAQACPPTWKSIVAAVLGDPETDADHLTRRSPVTYAEAITAPLLVIQGAHDPRVPQNESDQIVDRLRDRGVNVRYDIYSDEGHGFTNRKNELKAYGDIAQFIVKHLIGDR</sequence>
<dbReference type="Gene3D" id="2.120.10.30">
    <property type="entry name" value="TolB, C-terminal domain"/>
    <property type="match status" value="2"/>
</dbReference>
<reference evidence="4 5" key="1">
    <citation type="submission" date="2020-05" db="EMBL/GenBank/DDBJ databases">
        <title>Actinomadura verrucosospora NRRL-B18236 (PFL_A860) Genome sequencing and assembly.</title>
        <authorList>
            <person name="Samborskyy M."/>
        </authorList>
    </citation>
    <scope>NUCLEOTIDE SEQUENCE [LARGE SCALE GENOMIC DNA]</scope>
    <source>
        <strain evidence="4 5">NRRL:B18236</strain>
    </source>
</reference>
<protein>
    <submittedName>
        <fullName evidence="4">Peptidase S9, prolyl oligopeptidase active site region</fullName>
    </submittedName>
</protein>
<keyword evidence="5" id="KW-1185">Reference proteome</keyword>
<keyword evidence="2" id="KW-0720">Serine protease</keyword>
<dbReference type="SUPFAM" id="SSF53474">
    <property type="entry name" value="alpha/beta-Hydrolases"/>
    <property type="match status" value="1"/>
</dbReference>
<proteinExistence type="predicted"/>
<dbReference type="PANTHER" id="PTHR42776:SF27">
    <property type="entry name" value="DIPEPTIDYL PEPTIDASE FAMILY MEMBER 6"/>
    <property type="match status" value="1"/>
</dbReference>
<dbReference type="SUPFAM" id="SSF82171">
    <property type="entry name" value="DPP6 N-terminal domain-like"/>
    <property type="match status" value="1"/>
</dbReference>
<dbReference type="RefSeq" id="WP_173094592.1">
    <property type="nucleotide sequence ID" value="NZ_CP053892.1"/>
</dbReference>
<evidence type="ECO:0000256" key="2">
    <source>
        <dbReference type="ARBA" id="ARBA00022825"/>
    </source>
</evidence>
<dbReference type="InterPro" id="IPR011659">
    <property type="entry name" value="WD40"/>
</dbReference>
<dbReference type="Gene3D" id="3.40.50.1820">
    <property type="entry name" value="alpha/beta hydrolase"/>
    <property type="match status" value="1"/>
</dbReference>
<keyword evidence="2" id="KW-0645">Protease</keyword>
<dbReference type="InterPro" id="IPR011042">
    <property type="entry name" value="6-blade_b-propeller_TolB-like"/>
</dbReference>
<dbReference type="GO" id="GO:0006508">
    <property type="term" value="P:proteolysis"/>
    <property type="evidence" value="ECO:0007669"/>
    <property type="project" value="InterPro"/>
</dbReference>
<feature type="domain" description="Peptidase S9 prolyl oligopeptidase catalytic" evidence="3">
    <location>
        <begin position="397"/>
        <end position="598"/>
    </location>
</feature>
<gene>
    <name evidence="4" type="ORF">ACTIVE_1766</name>
</gene>
<name>A0A7D3VQV8_ACTVE</name>
<dbReference type="GO" id="GO:0004252">
    <property type="term" value="F:serine-type endopeptidase activity"/>
    <property type="evidence" value="ECO:0007669"/>
    <property type="project" value="TreeGrafter"/>
</dbReference>
<dbReference type="EMBL" id="CP053892">
    <property type="protein sequence ID" value="QKG20130.1"/>
    <property type="molecule type" value="Genomic_DNA"/>
</dbReference>
<evidence type="ECO:0000313" key="4">
    <source>
        <dbReference type="EMBL" id="QKG20130.1"/>
    </source>
</evidence>
<dbReference type="Pfam" id="PF00326">
    <property type="entry name" value="Peptidase_S9"/>
    <property type="match status" value="1"/>
</dbReference>